<evidence type="ECO:0000313" key="2">
    <source>
        <dbReference type="Proteomes" id="UP000008367"/>
    </source>
</evidence>
<sequence>RYLMRVDSSQY</sequence>
<dbReference type="Proteomes" id="UP000008367">
    <property type="component" value="Unassembled WGS sequence"/>
</dbReference>
<comment type="caution">
    <text evidence="1">The sequence shown here is derived from an EMBL/GenBank/DDBJ whole genome shotgun (WGS) entry which is preliminary data.</text>
</comment>
<name>A0A454CM72_VIBHA</name>
<accession>A0A454CM72</accession>
<reference evidence="1 2" key="1">
    <citation type="submission" date="2012-10" db="EMBL/GenBank/DDBJ databases">
        <title>Genome sequence of Vibrio Cholerae HENC-02.</title>
        <authorList>
            <person name="Eppinger M."/>
            <person name="Hasan N.A."/>
            <person name="Sengamalay N."/>
            <person name="Hine E."/>
            <person name="Su Q."/>
            <person name="Daugherty S.C."/>
            <person name="Young S."/>
            <person name="Sadzewicz L."/>
            <person name="Tallon L."/>
            <person name="Cebula T.A."/>
            <person name="Ravel J."/>
            <person name="Colwell R.R."/>
        </authorList>
    </citation>
    <scope>NUCLEOTIDE SEQUENCE [LARGE SCALE GENOMIC DNA]</scope>
    <source>
        <strain evidence="1 2">HENC-02</strain>
    </source>
</reference>
<protein>
    <submittedName>
        <fullName evidence="1">Uncharacterized protein</fullName>
    </submittedName>
</protein>
<feature type="non-terminal residue" evidence="1">
    <location>
        <position position="1"/>
    </location>
</feature>
<organism evidence="1 2">
    <name type="scientific">Vibrio harveyi</name>
    <name type="common">Beneckea harveyi</name>
    <dbReference type="NCBI Taxonomy" id="669"/>
    <lineage>
        <taxon>Bacteria</taxon>
        <taxon>Pseudomonadati</taxon>
        <taxon>Pseudomonadota</taxon>
        <taxon>Gammaproteobacteria</taxon>
        <taxon>Vibrionales</taxon>
        <taxon>Vibrionaceae</taxon>
        <taxon>Vibrio</taxon>
    </lineage>
</organism>
<gene>
    <name evidence="1" type="ORF">VCHENC02_0508B</name>
</gene>
<proteinExistence type="predicted"/>
<dbReference type="EMBL" id="AJSR01002913">
    <property type="protein sequence ID" value="EKM21305.1"/>
    <property type="molecule type" value="Genomic_DNA"/>
</dbReference>
<evidence type="ECO:0000313" key="1">
    <source>
        <dbReference type="EMBL" id="EKM21305.1"/>
    </source>
</evidence>